<dbReference type="EMBL" id="CANTFL010000455">
    <property type="protein sequence ID" value="CAI5722842.1"/>
    <property type="molecule type" value="Genomic_DNA"/>
</dbReference>
<sequence>MGAQKKKIKFVNKGLLSQKIKQRNVKKKFQAMKDKKRKRFERNSDAPSKKKPQQPVAESSGSAQTGDESDMMNEMDVDDFLNFDFSQSDDDNDDSASESRSKSSVGKTREEKDDDDVGSDGSDSSSEEEDESALNPLYMTGASFGGDDVEEENEDVEAEVDKEDDDDQVEQTDGRVVLTMDVLQKVERECFETKSAMGLRRLMKMFNDACRSSDAADVSKESDIKFDVQSSAVYNRLMVNVFSKTHETLVALTALESSSSSEQGAALKLDDKKWKKHALVIRRFFSCACYLLEQTTDQDIQTFVLRQLVHYTPFVVPCPKTSRRLLKALLKLWAKSLNANVCMLAFVRIRDLALAVPFPFLELCLKGIYVTYMRNTKFVNESTLPHHILMGNCVVELFGLDLSSSYQHAFVYIRELAIAVRKTITSPGPDSFKAVLNWQFFNQLRVWTAVLCAYPAENQLRALVYPVSQLLLAIVRLSSTLRFIPLRFHCVKLLQQLALATNSFIPTSPALLSVLQLEPFRSSYKTSGSKKGAKSAKGSSVTTDVDLELCVKLSKTALDAKRVHDQVIVRLFELLQRECDVYKFNVGFPELAVPLQLALNKFMHACAIPKWKAQARGLSDSIKRRAEWIRSKRSGLELCPKDTDLLDDFMRAEREAAVKELLEKDAMELQRKLDASAGALKTKQKDSEASNGHDGHKDDGNKKKKRSTKQRGSKMGSTSVDQDAVAKVKQMSLKEFRQSVAAVDAADQVGDFNLSSDEE</sequence>
<feature type="compositionally biased region" description="Acidic residues" evidence="4">
    <location>
        <begin position="67"/>
        <end position="96"/>
    </location>
</feature>
<evidence type="ECO:0000313" key="6">
    <source>
        <dbReference type="Proteomes" id="UP001162031"/>
    </source>
</evidence>
<reference evidence="5" key="1">
    <citation type="submission" date="2022-12" db="EMBL/GenBank/DDBJ databases">
        <authorList>
            <person name="Webb A."/>
        </authorList>
    </citation>
    <scope>NUCLEOTIDE SEQUENCE</scope>
    <source>
        <strain evidence="5">Hp1</strain>
    </source>
</reference>
<dbReference type="PANTHER" id="PTHR12687:SF4">
    <property type="entry name" value="NUCLEOLAR COMPLEX PROTEIN 2 HOMOLOG"/>
    <property type="match status" value="1"/>
</dbReference>
<dbReference type="Proteomes" id="UP001162031">
    <property type="component" value="Unassembled WGS sequence"/>
</dbReference>
<feature type="region of interest" description="Disordered" evidence="4">
    <location>
        <begin position="678"/>
        <end position="725"/>
    </location>
</feature>
<dbReference type="GO" id="GO:0005730">
    <property type="term" value="C:nucleolus"/>
    <property type="evidence" value="ECO:0007669"/>
    <property type="project" value="TreeGrafter"/>
</dbReference>
<protein>
    <recommendedName>
        <fullName evidence="7">Nucleolar complex protein 2 homolog</fullName>
    </recommendedName>
</protein>
<keyword evidence="6" id="KW-1185">Reference proteome</keyword>
<evidence type="ECO:0000256" key="3">
    <source>
        <dbReference type="ARBA" id="ARBA00023242"/>
    </source>
</evidence>
<feature type="compositionally biased region" description="Acidic residues" evidence="4">
    <location>
        <begin position="147"/>
        <end position="170"/>
    </location>
</feature>
<evidence type="ECO:0000313" key="5">
    <source>
        <dbReference type="EMBL" id="CAI5722842.1"/>
    </source>
</evidence>
<feature type="compositionally biased region" description="Basic residues" evidence="4">
    <location>
        <begin position="20"/>
        <end position="40"/>
    </location>
</feature>
<feature type="compositionally biased region" description="Basic and acidic residues" evidence="4">
    <location>
        <begin position="683"/>
        <end position="701"/>
    </location>
</feature>
<dbReference type="GO" id="GO:0005654">
    <property type="term" value="C:nucleoplasm"/>
    <property type="evidence" value="ECO:0007669"/>
    <property type="project" value="TreeGrafter"/>
</dbReference>
<dbReference type="GO" id="GO:0030691">
    <property type="term" value="C:Noc2p-Noc3p complex"/>
    <property type="evidence" value="ECO:0007669"/>
    <property type="project" value="TreeGrafter"/>
</dbReference>
<evidence type="ECO:0008006" key="7">
    <source>
        <dbReference type="Google" id="ProtNLM"/>
    </source>
</evidence>
<dbReference type="GO" id="GO:0030690">
    <property type="term" value="C:Noc1p-Noc2p complex"/>
    <property type="evidence" value="ECO:0007669"/>
    <property type="project" value="TreeGrafter"/>
</dbReference>
<evidence type="ECO:0000256" key="2">
    <source>
        <dbReference type="ARBA" id="ARBA00005907"/>
    </source>
</evidence>
<comment type="similarity">
    <text evidence="2">Belongs to the NOC2 family.</text>
</comment>
<evidence type="ECO:0000256" key="1">
    <source>
        <dbReference type="ARBA" id="ARBA00004123"/>
    </source>
</evidence>
<accession>A0AAV0TNU3</accession>
<keyword evidence="3" id="KW-0539">Nucleus</keyword>
<feature type="compositionally biased region" description="Basic residues" evidence="4">
    <location>
        <begin position="702"/>
        <end position="712"/>
    </location>
</feature>
<comment type="subcellular location">
    <subcellularLocation>
        <location evidence="1">Nucleus</location>
    </subcellularLocation>
</comment>
<organism evidence="5 6">
    <name type="scientific">Hyaloperonospora brassicae</name>
    <name type="common">Brassica downy mildew</name>
    <name type="synonym">Peronospora brassicae</name>
    <dbReference type="NCBI Taxonomy" id="162125"/>
    <lineage>
        <taxon>Eukaryota</taxon>
        <taxon>Sar</taxon>
        <taxon>Stramenopiles</taxon>
        <taxon>Oomycota</taxon>
        <taxon>Peronosporomycetes</taxon>
        <taxon>Peronosporales</taxon>
        <taxon>Peronosporaceae</taxon>
        <taxon>Hyaloperonospora</taxon>
    </lineage>
</organism>
<gene>
    <name evidence="5" type="ORF">HBR001_LOCUS2969</name>
</gene>
<name>A0AAV0TNU3_HYABA</name>
<feature type="compositionally biased region" description="Basic and acidic residues" evidence="4">
    <location>
        <begin position="97"/>
        <end position="111"/>
    </location>
</feature>
<proteinExistence type="inferred from homology"/>
<dbReference type="Pfam" id="PF03715">
    <property type="entry name" value="Noc2"/>
    <property type="match status" value="1"/>
</dbReference>
<dbReference type="InterPro" id="IPR005343">
    <property type="entry name" value="Noc2"/>
</dbReference>
<comment type="caution">
    <text evidence="5">The sequence shown here is derived from an EMBL/GenBank/DDBJ whole genome shotgun (WGS) entry which is preliminary data.</text>
</comment>
<feature type="region of interest" description="Disordered" evidence="4">
    <location>
        <begin position="19"/>
        <end position="170"/>
    </location>
</feature>
<feature type="compositionally biased region" description="Polar residues" evidence="4">
    <location>
        <begin position="56"/>
        <end position="66"/>
    </location>
</feature>
<dbReference type="PANTHER" id="PTHR12687">
    <property type="entry name" value="NUCLEOLAR COMPLEX 2 AND RAD4-RELATED"/>
    <property type="match status" value="1"/>
</dbReference>
<dbReference type="AlphaFoldDB" id="A0AAV0TNU3"/>
<evidence type="ECO:0000256" key="4">
    <source>
        <dbReference type="SAM" id="MobiDB-lite"/>
    </source>
</evidence>
<dbReference type="GO" id="GO:0042273">
    <property type="term" value="P:ribosomal large subunit biogenesis"/>
    <property type="evidence" value="ECO:0007669"/>
    <property type="project" value="TreeGrafter"/>
</dbReference>